<evidence type="ECO:0000313" key="4">
    <source>
        <dbReference type="Proteomes" id="UP000177325"/>
    </source>
</evidence>
<feature type="transmembrane region" description="Helical" evidence="2">
    <location>
        <begin position="21"/>
        <end position="40"/>
    </location>
</feature>
<comment type="caution">
    <text evidence="3">The sequence shown here is derived from an EMBL/GenBank/DDBJ whole genome shotgun (WGS) entry which is preliminary data.</text>
</comment>
<keyword evidence="2" id="KW-0812">Transmembrane</keyword>
<protein>
    <recommendedName>
        <fullName evidence="5">Cell division protein FtsL</fullName>
    </recommendedName>
</protein>
<dbReference type="STRING" id="1798525.A3G90_02115"/>
<dbReference type="EMBL" id="MFMM01000001">
    <property type="protein sequence ID" value="OGG84853.1"/>
    <property type="molecule type" value="Genomic_DNA"/>
</dbReference>
<organism evidence="3 4">
    <name type="scientific">Candidatus Kaiserbacteria bacterium RIFCSPLOWO2_12_FULL_45_26</name>
    <dbReference type="NCBI Taxonomy" id="1798525"/>
    <lineage>
        <taxon>Bacteria</taxon>
        <taxon>Candidatus Kaiseribacteriota</taxon>
    </lineage>
</organism>
<dbReference type="InterPro" id="IPR007060">
    <property type="entry name" value="FtsL/DivIC"/>
</dbReference>
<evidence type="ECO:0000313" key="3">
    <source>
        <dbReference type="EMBL" id="OGG84853.1"/>
    </source>
</evidence>
<dbReference type="Proteomes" id="UP000177325">
    <property type="component" value="Unassembled WGS sequence"/>
</dbReference>
<feature type="coiled-coil region" evidence="1">
    <location>
        <begin position="41"/>
        <end position="75"/>
    </location>
</feature>
<keyword evidence="2" id="KW-1133">Transmembrane helix</keyword>
<keyword evidence="1" id="KW-0175">Coiled coil</keyword>
<name>A0A1F6FG62_9BACT</name>
<proteinExistence type="predicted"/>
<dbReference type="AlphaFoldDB" id="A0A1F6FG62"/>
<reference evidence="3 4" key="1">
    <citation type="journal article" date="2016" name="Nat. Commun.">
        <title>Thousands of microbial genomes shed light on interconnected biogeochemical processes in an aquifer system.</title>
        <authorList>
            <person name="Anantharaman K."/>
            <person name="Brown C.T."/>
            <person name="Hug L.A."/>
            <person name="Sharon I."/>
            <person name="Castelle C.J."/>
            <person name="Probst A.J."/>
            <person name="Thomas B.C."/>
            <person name="Singh A."/>
            <person name="Wilkins M.J."/>
            <person name="Karaoz U."/>
            <person name="Brodie E.L."/>
            <person name="Williams K.H."/>
            <person name="Hubbard S.S."/>
            <person name="Banfield J.F."/>
        </authorList>
    </citation>
    <scope>NUCLEOTIDE SEQUENCE [LARGE SCALE GENOMIC DNA]</scope>
</reference>
<evidence type="ECO:0008006" key="5">
    <source>
        <dbReference type="Google" id="ProtNLM"/>
    </source>
</evidence>
<evidence type="ECO:0000256" key="1">
    <source>
        <dbReference type="SAM" id="Coils"/>
    </source>
</evidence>
<sequence length="123" mass="14350">MFDFHQKRRMRTVFGSRVTQGILLLLSFFVLISAYNRYLIAQEMADRREAVESEISALESRRSSMEAEVKYLSNERGIEAEMRRQFDIARDGEQVVIILEDETTATAPTATATTTKRAWYKFW</sequence>
<dbReference type="Pfam" id="PF04977">
    <property type="entry name" value="DivIC"/>
    <property type="match status" value="1"/>
</dbReference>
<accession>A0A1F6FG62</accession>
<evidence type="ECO:0000256" key="2">
    <source>
        <dbReference type="SAM" id="Phobius"/>
    </source>
</evidence>
<gene>
    <name evidence="3" type="ORF">A3G90_02115</name>
</gene>
<keyword evidence="2" id="KW-0472">Membrane</keyword>